<dbReference type="Proteomes" id="UP000276834">
    <property type="component" value="Unassembled WGS sequence"/>
</dbReference>
<dbReference type="PANTHER" id="PTHR10533">
    <property type="entry name" value="NEUROPEPTIDE Y/PANCREATIC HORMONE/PEPTIDE YY"/>
    <property type="match status" value="1"/>
</dbReference>
<comment type="subcellular location">
    <subcellularLocation>
        <location evidence="1">Secreted</location>
    </subcellularLocation>
</comment>
<evidence type="ECO:0000256" key="4">
    <source>
        <dbReference type="RuleBase" id="RU000656"/>
    </source>
</evidence>
<dbReference type="GO" id="GO:0005184">
    <property type="term" value="F:neuropeptide hormone activity"/>
    <property type="evidence" value="ECO:0007669"/>
    <property type="project" value="TreeGrafter"/>
</dbReference>
<keyword evidence="3" id="KW-0964">Secreted</keyword>
<dbReference type="STRING" id="44316.ENSEGOP00005020006"/>
<name>A0A3L8Q868_CHLGU</name>
<dbReference type="EMBL" id="QUSF01002711">
    <property type="protein sequence ID" value="RLV63495.1"/>
    <property type="molecule type" value="Genomic_DNA"/>
</dbReference>
<dbReference type="InterPro" id="IPR001955">
    <property type="entry name" value="Pancreatic_hormone-like"/>
</dbReference>
<evidence type="ECO:0000313" key="7">
    <source>
        <dbReference type="Proteomes" id="UP000276834"/>
    </source>
</evidence>
<evidence type="ECO:0008006" key="8">
    <source>
        <dbReference type="Google" id="ProtNLM"/>
    </source>
</evidence>
<dbReference type="Gene3D" id="6.10.250.900">
    <property type="match status" value="1"/>
</dbReference>
<dbReference type="CDD" id="cd00126">
    <property type="entry name" value="PAH"/>
    <property type="match status" value="1"/>
</dbReference>
<dbReference type="GO" id="GO:0031841">
    <property type="term" value="F:neuropeptide Y receptor binding"/>
    <property type="evidence" value="ECO:0007669"/>
    <property type="project" value="TreeGrafter"/>
</dbReference>
<keyword evidence="7" id="KW-1185">Reference proteome</keyword>
<accession>A0A3L8Q868</accession>
<dbReference type="GO" id="GO:0005615">
    <property type="term" value="C:extracellular space"/>
    <property type="evidence" value="ECO:0007669"/>
    <property type="project" value="TreeGrafter"/>
</dbReference>
<proteinExistence type="inferred from homology"/>
<dbReference type="Pfam" id="PF00159">
    <property type="entry name" value="Hormone_3"/>
    <property type="match status" value="1"/>
</dbReference>
<comment type="caution">
    <text evidence="6">The sequence shown here is derived from an EMBL/GenBank/DDBJ whole genome shotgun (WGS) entry which is preliminary data.</text>
</comment>
<dbReference type="SMART" id="SM00309">
    <property type="entry name" value="PAH"/>
    <property type="match status" value="1"/>
</dbReference>
<evidence type="ECO:0000256" key="5">
    <source>
        <dbReference type="SAM" id="MobiDB-lite"/>
    </source>
</evidence>
<feature type="non-terminal residue" evidence="6">
    <location>
        <position position="458"/>
    </location>
</feature>
<sequence>MSRARLAFPCPCPVAPRVSPCPCVPPLPPTLRSPRAPGCGGTVTRCWHVSPGHGGGAAGSCVPGGATSPPRAIKPRAGAGAAVSPALSPHCQALPVTSASAIVSAGPGWGPGGPEGGDSYLGDPWGPRRGGVPLGARGSLWCPLAWDRPLGTLRGGDVPVGYVGTLGGSLEWGWGPGSDNPAGNGVLGLAGGAEPGWGSRGCWGCPTAAPRRRPPQMVTSPRPWPALVAVSLCALLCLAAAYPPKPESPGDDASPEEMARYFSALRHYINLGGGRASLSPRGPLRARPRGVPAAQGARPRPAGTGNAPAPAPRRRSCSWGPAATGHGECPCVPVPLPVSLSPSLWAAHPGMGVPGRFWGPGGGDRGSRCPFSHASSSLRYDDDSSPPCPPNPPHLSGSPQGTQRQRRTPPLEGRGPPEPGPGAPDPVPSPPLSGVSRAVPARPRSDNKEHDRGHGRLC</sequence>
<reference evidence="6 7" key="1">
    <citation type="journal article" date="2018" name="Proc. R. Soc. B">
        <title>A non-coding region near Follistatin controls head colour polymorphism in the Gouldian finch.</title>
        <authorList>
            <person name="Toomey M.B."/>
            <person name="Marques C.I."/>
            <person name="Andrade P."/>
            <person name="Araujo P.M."/>
            <person name="Sabatino S."/>
            <person name="Gazda M.A."/>
            <person name="Afonso S."/>
            <person name="Lopes R.J."/>
            <person name="Corbo J.C."/>
            <person name="Carneiro M."/>
        </authorList>
    </citation>
    <scope>NUCLEOTIDE SEQUENCE [LARGE SCALE GENOMIC DNA]</scope>
    <source>
        <strain evidence="6">Red01</strain>
        <tissue evidence="6">Muscle</tissue>
    </source>
</reference>
<protein>
    <recommendedName>
        <fullName evidence="8">Peptide YY</fullName>
    </recommendedName>
</protein>
<dbReference type="PANTHER" id="PTHR10533:SF14">
    <property type="entry name" value="PEPTIDE YY-RELATED"/>
    <property type="match status" value="1"/>
</dbReference>
<feature type="region of interest" description="Disordered" evidence="5">
    <location>
        <begin position="276"/>
        <end position="319"/>
    </location>
</feature>
<dbReference type="PRINTS" id="PR00278">
    <property type="entry name" value="PANCHORMONE"/>
</dbReference>
<dbReference type="PROSITE" id="PS50276">
    <property type="entry name" value="PANCREATIC_HORMONE_2"/>
    <property type="match status" value="1"/>
</dbReference>
<evidence type="ECO:0000256" key="2">
    <source>
        <dbReference type="ARBA" id="ARBA00010022"/>
    </source>
</evidence>
<dbReference type="AlphaFoldDB" id="A0A3L8Q868"/>
<evidence type="ECO:0000256" key="3">
    <source>
        <dbReference type="ARBA" id="ARBA00022525"/>
    </source>
</evidence>
<organism evidence="6 7">
    <name type="scientific">Chloebia gouldiae</name>
    <name type="common">Gouldian finch</name>
    <name type="synonym">Erythrura gouldiae</name>
    <dbReference type="NCBI Taxonomy" id="44316"/>
    <lineage>
        <taxon>Eukaryota</taxon>
        <taxon>Metazoa</taxon>
        <taxon>Chordata</taxon>
        <taxon>Craniata</taxon>
        <taxon>Vertebrata</taxon>
        <taxon>Euteleostomi</taxon>
        <taxon>Archelosauria</taxon>
        <taxon>Archosauria</taxon>
        <taxon>Dinosauria</taxon>
        <taxon>Saurischia</taxon>
        <taxon>Theropoda</taxon>
        <taxon>Coelurosauria</taxon>
        <taxon>Aves</taxon>
        <taxon>Neognathae</taxon>
        <taxon>Neoaves</taxon>
        <taxon>Telluraves</taxon>
        <taxon>Australaves</taxon>
        <taxon>Passeriformes</taxon>
        <taxon>Passeroidea</taxon>
        <taxon>Passeridae</taxon>
        <taxon>Chloebia</taxon>
    </lineage>
</organism>
<dbReference type="GO" id="GO:0007218">
    <property type="term" value="P:neuropeptide signaling pathway"/>
    <property type="evidence" value="ECO:0007669"/>
    <property type="project" value="TreeGrafter"/>
</dbReference>
<evidence type="ECO:0000313" key="6">
    <source>
        <dbReference type="EMBL" id="RLV63495.1"/>
    </source>
</evidence>
<comment type="similarity">
    <text evidence="2 4">Belongs to the NPY family.</text>
</comment>
<feature type="compositionally biased region" description="Basic and acidic residues" evidence="5">
    <location>
        <begin position="443"/>
        <end position="458"/>
    </location>
</feature>
<evidence type="ECO:0000256" key="1">
    <source>
        <dbReference type="ARBA" id="ARBA00004613"/>
    </source>
</evidence>
<feature type="region of interest" description="Disordered" evidence="5">
    <location>
        <begin position="363"/>
        <end position="458"/>
    </location>
</feature>
<dbReference type="GO" id="GO:0007631">
    <property type="term" value="P:feeding behavior"/>
    <property type="evidence" value="ECO:0007669"/>
    <property type="project" value="TreeGrafter"/>
</dbReference>
<feature type="compositionally biased region" description="Low complexity" evidence="5">
    <location>
        <begin position="289"/>
        <end position="308"/>
    </location>
</feature>
<feature type="compositionally biased region" description="Pro residues" evidence="5">
    <location>
        <begin position="416"/>
        <end position="431"/>
    </location>
</feature>
<gene>
    <name evidence="6" type="ORF">DV515_00018215</name>
</gene>